<dbReference type="EMBL" id="AE016819">
    <property type="protein sequence ID" value="AAS54065.1"/>
    <property type="molecule type" value="Genomic_DNA"/>
</dbReference>
<dbReference type="InterPro" id="IPR000326">
    <property type="entry name" value="PAP2/HPO"/>
</dbReference>
<keyword evidence="9" id="KW-1185">Reference proteome</keyword>
<evidence type="ECO:0000256" key="1">
    <source>
        <dbReference type="ARBA" id="ARBA00004141"/>
    </source>
</evidence>
<comment type="subcellular location">
    <subcellularLocation>
        <location evidence="1">Membrane</location>
        <topology evidence="1">Multi-pass membrane protein</topology>
    </subcellularLocation>
</comment>
<organism evidence="8 9">
    <name type="scientific">Eremothecium gossypii (strain ATCC 10895 / CBS 109.51 / FGSC 9923 / NRRL Y-1056)</name>
    <name type="common">Yeast</name>
    <name type="synonym">Ashbya gossypii</name>
    <dbReference type="NCBI Taxonomy" id="284811"/>
    <lineage>
        <taxon>Eukaryota</taxon>
        <taxon>Fungi</taxon>
        <taxon>Dikarya</taxon>
        <taxon>Ascomycota</taxon>
        <taxon>Saccharomycotina</taxon>
        <taxon>Saccharomycetes</taxon>
        <taxon>Saccharomycetales</taxon>
        <taxon>Saccharomycetaceae</taxon>
        <taxon>Eremothecium</taxon>
    </lineage>
</organism>
<dbReference type="Gene3D" id="1.20.144.10">
    <property type="entry name" value="Phosphatidic acid phosphatase type 2/haloperoxidase"/>
    <property type="match status" value="1"/>
</dbReference>
<comment type="similarity">
    <text evidence="2">Belongs to the PA-phosphatase related phosphoesterase family.</text>
</comment>
<dbReference type="Pfam" id="PF01569">
    <property type="entry name" value="PAP2"/>
    <property type="match status" value="1"/>
</dbReference>
<dbReference type="InParanoid" id="Q751Y2"/>
<protein>
    <submittedName>
        <fullName evidence="8">AFR693Cp</fullName>
    </submittedName>
</protein>
<dbReference type="HOGENOM" id="CLU_021458_4_0_1"/>
<dbReference type="eggNOG" id="KOG3030">
    <property type="taxonomic scope" value="Eukaryota"/>
</dbReference>
<keyword evidence="3 6" id="KW-0812">Transmembrane</keyword>
<dbReference type="CDD" id="cd03390">
    <property type="entry name" value="PAP2_containing_1_like"/>
    <property type="match status" value="1"/>
</dbReference>
<dbReference type="GO" id="GO:0008195">
    <property type="term" value="F:phosphatidate phosphatase activity"/>
    <property type="evidence" value="ECO:0000318"/>
    <property type="project" value="GO_Central"/>
</dbReference>
<dbReference type="KEGG" id="ago:AGOS_AFR693C"/>
<dbReference type="FunCoup" id="Q751Y2">
    <property type="interactions" value="67"/>
</dbReference>
<dbReference type="OMA" id="YGLDICQ"/>
<dbReference type="Proteomes" id="UP000000591">
    <property type="component" value="Chromosome VI"/>
</dbReference>
<dbReference type="FunFam" id="1.20.144.10:FF:000087">
    <property type="entry name" value="AFR693Cp"/>
    <property type="match status" value="1"/>
</dbReference>
<dbReference type="InterPro" id="IPR036938">
    <property type="entry name" value="PAP2/HPO_sf"/>
</dbReference>
<evidence type="ECO:0000313" key="8">
    <source>
        <dbReference type="EMBL" id="AAS54065.1"/>
    </source>
</evidence>
<dbReference type="GeneID" id="4622530"/>
<feature type="transmembrane region" description="Helical" evidence="6">
    <location>
        <begin position="58"/>
        <end position="80"/>
    </location>
</feature>
<accession>Q751Y2</accession>
<reference evidence="8 9" key="1">
    <citation type="journal article" date="2004" name="Science">
        <title>The Ashbya gossypii genome as a tool for mapping the ancient Saccharomyces cerevisiae genome.</title>
        <authorList>
            <person name="Dietrich F.S."/>
            <person name="Voegeli S."/>
            <person name="Brachat S."/>
            <person name="Lerch A."/>
            <person name="Gates K."/>
            <person name="Steiner S."/>
            <person name="Mohr C."/>
            <person name="Pohlmann R."/>
            <person name="Luedi P."/>
            <person name="Choi S."/>
            <person name="Wing R.A."/>
            <person name="Flavier A."/>
            <person name="Gaffney T.D."/>
            <person name="Philippsen P."/>
        </authorList>
    </citation>
    <scope>NUCLEOTIDE SEQUENCE [LARGE SCALE GENOMIC DNA]</scope>
    <source>
        <strain evidence="9">ATCC 10895 / CBS 109.51 / FGSC 9923 / NRRL Y-1056</strain>
    </source>
</reference>
<evidence type="ECO:0000256" key="3">
    <source>
        <dbReference type="ARBA" id="ARBA00022692"/>
    </source>
</evidence>
<proteinExistence type="inferred from homology"/>
<dbReference type="PANTHER" id="PTHR10165:SF155">
    <property type="entry name" value="LIPID PHOSPHATE PHOSPHATASE 1"/>
    <property type="match status" value="1"/>
</dbReference>
<sequence>MDARYVLHLRQHARHYRLIAAGFAVFAVTELLVPPRRGGTFRSDDPRISKPYQAHEHVPNLLCLLLAVGVPTAVVFAVCVMQRKRWSRDAEPLPRPAADPLPQAAAGVFHAAMVRLWLGTAGVAAVTNVLKAAVSRRRPDFLARCEPRQGAPLVLTLEDCATDELGRLYEGLRSWPSGHSSLICCGMSFLCIWVARYWPWSRSRVPLQLACALLALAVMWSRVVDARHHPTDVLSGATAGVGAQLLVWRTVL</sequence>
<dbReference type="SMART" id="SM00014">
    <property type="entry name" value="acidPPc"/>
    <property type="match status" value="1"/>
</dbReference>
<feature type="transmembrane region" description="Helical" evidence="6">
    <location>
        <begin position="16"/>
        <end position="33"/>
    </location>
</feature>
<evidence type="ECO:0000256" key="6">
    <source>
        <dbReference type="SAM" id="Phobius"/>
    </source>
</evidence>
<dbReference type="GO" id="GO:0006644">
    <property type="term" value="P:phospholipid metabolic process"/>
    <property type="evidence" value="ECO:0000318"/>
    <property type="project" value="GO_Central"/>
</dbReference>
<evidence type="ECO:0000256" key="2">
    <source>
        <dbReference type="ARBA" id="ARBA00008816"/>
    </source>
</evidence>
<feature type="domain" description="Phosphatidic acid phosphatase type 2/haloperoxidase" evidence="7">
    <location>
        <begin position="113"/>
        <end position="248"/>
    </location>
</feature>
<evidence type="ECO:0000256" key="4">
    <source>
        <dbReference type="ARBA" id="ARBA00022989"/>
    </source>
</evidence>
<name>Q751Y2_EREGS</name>
<dbReference type="GO" id="GO:0016020">
    <property type="term" value="C:membrane"/>
    <property type="evidence" value="ECO:0000318"/>
    <property type="project" value="GO_Central"/>
</dbReference>
<dbReference type="OrthoDB" id="10030083at2759"/>
<dbReference type="SUPFAM" id="SSF48317">
    <property type="entry name" value="Acid phosphatase/Vanadium-dependent haloperoxidase"/>
    <property type="match status" value="1"/>
</dbReference>
<dbReference type="RefSeq" id="NP_986241.1">
    <property type="nucleotide sequence ID" value="NM_212377.1"/>
</dbReference>
<dbReference type="STRING" id="284811.Q751Y2"/>
<dbReference type="PANTHER" id="PTHR10165">
    <property type="entry name" value="LIPID PHOSPHATE PHOSPHATASE"/>
    <property type="match status" value="1"/>
</dbReference>
<reference evidence="9" key="2">
    <citation type="journal article" date="2013" name="G3 (Bethesda)">
        <title>Genomes of Ashbya fungi isolated from insects reveal four mating-type loci, numerous translocations, lack of transposons, and distinct gene duplications.</title>
        <authorList>
            <person name="Dietrich F.S."/>
            <person name="Voegeli S."/>
            <person name="Kuo S."/>
            <person name="Philippsen P."/>
        </authorList>
    </citation>
    <scope>GENOME REANNOTATION</scope>
    <source>
        <strain evidence="9">ATCC 10895 / CBS 109.51 / FGSC 9923 / NRRL Y-1056</strain>
    </source>
</reference>
<evidence type="ECO:0000259" key="7">
    <source>
        <dbReference type="SMART" id="SM00014"/>
    </source>
</evidence>
<keyword evidence="5 6" id="KW-0472">Membrane</keyword>
<keyword evidence="4 6" id="KW-1133">Transmembrane helix</keyword>
<evidence type="ECO:0000256" key="5">
    <source>
        <dbReference type="ARBA" id="ARBA00023136"/>
    </source>
</evidence>
<dbReference type="InterPro" id="IPR043216">
    <property type="entry name" value="PAP-like"/>
</dbReference>
<evidence type="ECO:0000313" key="9">
    <source>
        <dbReference type="Proteomes" id="UP000000591"/>
    </source>
</evidence>
<gene>
    <name evidence="8" type="ORF">AGOS_AFR693C</name>
</gene>
<dbReference type="AlphaFoldDB" id="Q751Y2"/>
<dbReference type="GO" id="GO:0046839">
    <property type="term" value="P:phospholipid dephosphorylation"/>
    <property type="evidence" value="ECO:0000318"/>
    <property type="project" value="GO_Central"/>
</dbReference>